<dbReference type="InterPro" id="IPR045886">
    <property type="entry name" value="ThiF/MoeB/HesA"/>
</dbReference>
<keyword evidence="2" id="KW-0548">Nucleotidyltransferase</keyword>
<protein>
    <submittedName>
        <fullName evidence="2">Adenylyltransferase/sulfurtransferase</fullName>
    </submittedName>
</protein>
<dbReference type="Pfam" id="PF00899">
    <property type="entry name" value="ThiF"/>
    <property type="match status" value="1"/>
</dbReference>
<dbReference type="Proteomes" id="UP001549019">
    <property type="component" value="Unassembled WGS sequence"/>
</dbReference>
<dbReference type="InterPro" id="IPR035985">
    <property type="entry name" value="Ubiquitin-activating_enz"/>
</dbReference>
<sequence length="335" mass="37700">MERYDRQVRFAGFGESGQEKLSNTAIMVMGAGALGTHAAELLTRMGAGKLIVIDMDIVELTNLHRQTLYTEEDVRLMKPKVEALKEKLQQINNDVEIKTLNTELNSQNIVGILQEHQPDIVIDAMDHFEIRFLVNEACHKLDIPWVYGAAVGSKGSVYAIDYEGPCLKCLMATMPATGESCEINGVLPPVTTQTAGLEVSEVIRFLSGEGFSRKLITVDTFGMNYKTMNINALKDDDCIVCGQHKYEHLEKETFRPVQSNCGRVFTLRFDDSIFNAEMNGEVIKENRFVKFINYDGYEMTLFNDGRMNVYGLDGMEEAEALYREITEGLPVNQHQ</sequence>
<dbReference type="Gene3D" id="3.40.50.720">
    <property type="entry name" value="NAD(P)-binding Rossmann-like Domain"/>
    <property type="match status" value="1"/>
</dbReference>
<evidence type="ECO:0000259" key="1">
    <source>
        <dbReference type="Pfam" id="PF00899"/>
    </source>
</evidence>
<dbReference type="InterPro" id="IPR000594">
    <property type="entry name" value="ThiF_NAD_FAD-bd"/>
</dbReference>
<evidence type="ECO:0000313" key="2">
    <source>
        <dbReference type="EMBL" id="MET3111585.1"/>
    </source>
</evidence>
<dbReference type="PANTHER" id="PTHR10953:SF102">
    <property type="entry name" value="ADENYLYLTRANSFERASE AND SULFURTRANSFERASE MOCS3"/>
    <property type="match status" value="1"/>
</dbReference>
<accession>A0ABV2ECT4</accession>
<dbReference type="PANTHER" id="PTHR10953">
    <property type="entry name" value="UBIQUITIN-ACTIVATING ENZYME E1"/>
    <property type="match status" value="1"/>
</dbReference>
<organism evidence="2 3">
    <name type="scientific">Salinicoccus halitifaciens</name>
    <dbReference type="NCBI Taxonomy" id="1073415"/>
    <lineage>
        <taxon>Bacteria</taxon>
        <taxon>Bacillati</taxon>
        <taxon>Bacillota</taxon>
        <taxon>Bacilli</taxon>
        <taxon>Bacillales</taxon>
        <taxon>Staphylococcaceae</taxon>
        <taxon>Salinicoccus</taxon>
    </lineage>
</organism>
<proteinExistence type="predicted"/>
<evidence type="ECO:0000313" key="3">
    <source>
        <dbReference type="Proteomes" id="UP001549019"/>
    </source>
</evidence>
<feature type="domain" description="THIF-type NAD/FAD binding fold" evidence="1">
    <location>
        <begin position="4"/>
        <end position="238"/>
    </location>
</feature>
<comment type="caution">
    <text evidence="2">The sequence shown here is derived from an EMBL/GenBank/DDBJ whole genome shotgun (WGS) entry which is preliminary data.</text>
</comment>
<keyword evidence="3" id="KW-1185">Reference proteome</keyword>
<reference evidence="2 3" key="1">
    <citation type="submission" date="2024-05" db="EMBL/GenBank/DDBJ databases">
        <title>Genomic Encyclopedia of Type Strains, Phase IV (KMG-IV): sequencing the most valuable type-strain genomes for metagenomic binning, comparative biology and taxonomic classification.</title>
        <authorList>
            <person name="Goeker M."/>
        </authorList>
    </citation>
    <scope>NUCLEOTIDE SEQUENCE [LARGE SCALE GENOMIC DNA]</scope>
    <source>
        <strain evidence="2 3">DSM 25286</strain>
    </source>
</reference>
<gene>
    <name evidence="2" type="ORF">ABHD89_002000</name>
</gene>
<dbReference type="SUPFAM" id="SSF69572">
    <property type="entry name" value="Activating enzymes of the ubiquitin-like proteins"/>
    <property type="match status" value="1"/>
</dbReference>
<keyword evidence="2" id="KW-0808">Transferase</keyword>
<dbReference type="CDD" id="cd00757">
    <property type="entry name" value="ThiF_MoeB_HesA_family"/>
    <property type="match status" value="1"/>
</dbReference>
<dbReference type="EMBL" id="JBDZDV010000005">
    <property type="protein sequence ID" value="MET3111585.1"/>
    <property type="molecule type" value="Genomic_DNA"/>
</dbReference>
<name>A0ABV2ECT4_9STAP</name>
<dbReference type="RefSeq" id="WP_230821432.1">
    <property type="nucleotide sequence ID" value="NZ_JAJNCU010000002.1"/>
</dbReference>
<dbReference type="GO" id="GO:0016779">
    <property type="term" value="F:nucleotidyltransferase activity"/>
    <property type="evidence" value="ECO:0007669"/>
    <property type="project" value="UniProtKB-KW"/>
</dbReference>